<dbReference type="EMBL" id="PGGS01000573">
    <property type="protein sequence ID" value="PNH02930.1"/>
    <property type="molecule type" value="Genomic_DNA"/>
</dbReference>
<evidence type="ECO:0000313" key="7">
    <source>
        <dbReference type="EMBL" id="PNH02930.1"/>
    </source>
</evidence>
<dbReference type="PANTHER" id="PTHR42780:SF1">
    <property type="entry name" value="ISOLEUCINE--TRNA LIGASE, CYTOPLASMIC"/>
    <property type="match status" value="1"/>
</dbReference>
<dbReference type="GO" id="GO:0048608">
    <property type="term" value="P:reproductive structure development"/>
    <property type="evidence" value="ECO:0007669"/>
    <property type="project" value="UniProtKB-ARBA"/>
</dbReference>
<dbReference type="InterPro" id="IPR002300">
    <property type="entry name" value="aa-tRNA-synth_Ia"/>
</dbReference>
<keyword evidence="1 7" id="KW-0436">Ligase</keyword>
<dbReference type="GO" id="GO:0006428">
    <property type="term" value="P:isoleucyl-tRNA aminoacylation"/>
    <property type="evidence" value="ECO:0007669"/>
    <property type="project" value="TreeGrafter"/>
</dbReference>
<organism evidence="7 8">
    <name type="scientific">Tetrabaena socialis</name>
    <dbReference type="NCBI Taxonomy" id="47790"/>
    <lineage>
        <taxon>Eukaryota</taxon>
        <taxon>Viridiplantae</taxon>
        <taxon>Chlorophyta</taxon>
        <taxon>core chlorophytes</taxon>
        <taxon>Chlorophyceae</taxon>
        <taxon>CS clade</taxon>
        <taxon>Chlamydomonadales</taxon>
        <taxon>Tetrabaenaceae</taxon>
        <taxon>Tetrabaena</taxon>
    </lineage>
</organism>
<keyword evidence="2" id="KW-0547">Nucleotide-binding</keyword>
<evidence type="ECO:0000256" key="2">
    <source>
        <dbReference type="ARBA" id="ARBA00022741"/>
    </source>
</evidence>
<dbReference type="Pfam" id="PF00133">
    <property type="entry name" value="tRNA-synt_1"/>
    <property type="match status" value="2"/>
</dbReference>
<dbReference type="GO" id="GO:0004822">
    <property type="term" value="F:isoleucine-tRNA ligase activity"/>
    <property type="evidence" value="ECO:0007669"/>
    <property type="project" value="InterPro"/>
</dbReference>
<gene>
    <name evidence="7" type="ORF">TSOC_011041</name>
</gene>
<dbReference type="InterPro" id="IPR014729">
    <property type="entry name" value="Rossmann-like_a/b/a_fold"/>
</dbReference>
<dbReference type="InterPro" id="IPR001412">
    <property type="entry name" value="aa-tRNA-synth_I_CS"/>
</dbReference>
<protein>
    <submittedName>
        <fullName evidence="7">Isoleucine--tRNA ligase</fullName>
    </submittedName>
</protein>
<evidence type="ECO:0000256" key="3">
    <source>
        <dbReference type="ARBA" id="ARBA00022840"/>
    </source>
</evidence>
<keyword evidence="5" id="KW-0030">Aminoacyl-tRNA synthetase</keyword>
<dbReference type="GO" id="GO:0005524">
    <property type="term" value="F:ATP binding"/>
    <property type="evidence" value="ECO:0007669"/>
    <property type="project" value="UniProtKB-KW"/>
</dbReference>
<dbReference type="AlphaFoldDB" id="A0A2J7ZRR8"/>
<evidence type="ECO:0000256" key="4">
    <source>
        <dbReference type="ARBA" id="ARBA00022917"/>
    </source>
</evidence>
<dbReference type="Proteomes" id="UP000236333">
    <property type="component" value="Unassembled WGS sequence"/>
</dbReference>
<dbReference type="OrthoDB" id="1706657at2759"/>
<keyword evidence="3" id="KW-0067">ATP-binding</keyword>
<evidence type="ECO:0000256" key="5">
    <source>
        <dbReference type="ARBA" id="ARBA00023146"/>
    </source>
</evidence>
<dbReference type="GO" id="GO:0009791">
    <property type="term" value="P:post-embryonic development"/>
    <property type="evidence" value="ECO:0007669"/>
    <property type="project" value="UniProtKB-ARBA"/>
</dbReference>
<keyword evidence="4" id="KW-0648">Protein biosynthesis</keyword>
<dbReference type="InterPro" id="IPR023586">
    <property type="entry name" value="Ile-tRNA-ligase_type2"/>
</dbReference>
<keyword evidence="8" id="KW-1185">Reference proteome</keyword>
<accession>A0A2J7ZRR8</accession>
<feature type="domain" description="Aminoacyl-tRNA synthetase class Ia" evidence="6">
    <location>
        <begin position="86"/>
        <end position="133"/>
    </location>
</feature>
<dbReference type="PANTHER" id="PTHR42780">
    <property type="entry name" value="SOLEUCYL-TRNA SYNTHETASE"/>
    <property type="match status" value="1"/>
</dbReference>
<proteinExistence type="predicted"/>
<dbReference type="PROSITE" id="PS00178">
    <property type="entry name" value="AA_TRNA_LIGASE_I"/>
    <property type="match status" value="1"/>
</dbReference>
<evidence type="ECO:0000259" key="6">
    <source>
        <dbReference type="Pfam" id="PF00133"/>
    </source>
</evidence>
<comment type="caution">
    <text evidence="7">The sequence shown here is derived from an EMBL/GenBank/DDBJ whole genome shotgun (WGS) entry which is preliminary data.</text>
</comment>
<evidence type="ECO:0000313" key="8">
    <source>
        <dbReference type="Proteomes" id="UP000236333"/>
    </source>
</evidence>
<evidence type="ECO:0000256" key="1">
    <source>
        <dbReference type="ARBA" id="ARBA00022598"/>
    </source>
</evidence>
<dbReference type="SUPFAM" id="SSF52374">
    <property type="entry name" value="Nucleotidylyl transferase"/>
    <property type="match status" value="1"/>
</dbReference>
<reference evidence="7 8" key="1">
    <citation type="journal article" date="2017" name="Mol. Biol. Evol.">
        <title>The 4-celled Tetrabaena socialis nuclear genome reveals the essential components for genetic control of cell number at the origin of multicellularity in the volvocine lineage.</title>
        <authorList>
            <person name="Featherston J."/>
            <person name="Arakaki Y."/>
            <person name="Hanschen E.R."/>
            <person name="Ferris P.J."/>
            <person name="Michod R.E."/>
            <person name="Olson B.J.S.C."/>
            <person name="Nozaki H."/>
            <person name="Durand P.M."/>
        </authorList>
    </citation>
    <scope>NUCLEOTIDE SEQUENCE [LARGE SCALE GENOMIC DNA]</scope>
    <source>
        <strain evidence="7 8">NIES-571</strain>
    </source>
</reference>
<dbReference type="Gene3D" id="3.40.50.620">
    <property type="entry name" value="HUPs"/>
    <property type="match status" value="1"/>
</dbReference>
<name>A0A2J7ZRR8_9CHLO</name>
<feature type="domain" description="Aminoacyl-tRNA synthetase class Ia" evidence="6">
    <location>
        <begin position="20"/>
        <end position="68"/>
    </location>
</feature>
<sequence>MALSDVAEGKDYSFPKEEEKILQLWDRLDAFKEQLRRTEGKPEYIFFDGPPFATGLPHYGHILAGTLKASQRLRPGRHPPPQHCRRDIVTRYASATGHHVTRRFGWDCHGLPVEYEIDKKLSELREYVESELNVRSLEVCADALKFASLRAQPDWQVLGKRLGKSMAAVAAAVKDLTAEQVLEFERSGAIELAGHTLGAGEIKWPGVFPARPLSAVIIASERTSVGGGAAAEAAAAAAGGGGSGALAFTAILTTPAAALAAAPLLAACGGSAELAEAVAVLVASRDLGRLQAEAAAGGGAVKVAVNGDTVPLTVGRELFFSASAMAAAAAVPDGNSA</sequence>